<proteinExistence type="predicted"/>
<accession>A0ABV2T8F7</accession>
<protein>
    <submittedName>
        <fullName evidence="4">TetR/AcrR family transcriptional regulator</fullName>
    </submittedName>
</protein>
<dbReference type="EMBL" id="JBEXAC010000002">
    <property type="protein sequence ID" value="MET6999345.1"/>
    <property type="molecule type" value="Genomic_DNA"/>
</dbReference>
<dbReference type="PROSITE" id="PS50977">
    <property type="entry name" value="HTH_TETR_2"/>
    <property type="match status" value="1"/>
</dbReference>
<gene>
    <name evidence="4" type="ORF">ABR189_18295</name>
</gene>
<name>A0ABV2T8F7_9BACT</name>
<dbReference type="Gene3D" id="1.10.357.10">
    <property type="entry name" value="Tetracycline Repressor, domain 2"/>
    <property type="match status" value="1"/>
</dbReference>
<dbReference type="Pfam" id="PF00440">
    <property type="entry name" value="TetR_N"/>
    <property type="match status" value="1"/>
</dbReference>
<reference evidence="4 5" key="1">
    <citation type="submission" date="2024-06" db="EMBL/GenBank/DDBJ databases">
        <title>Chitinophaga defluvii sp. nov., isolated from municipal sewage.</title>
        <authorList>
            <person name="Zhang L."/>
        </authorList>
    </citation>
    <scope>NUCLEOTIDE SEQUENCE [LARGE SCALE GENOMIC DNA]</scope>
    <source>
        <strain evidence="4 5">H8</strain>
    </source>
</reference>
<evidence type="ECO:0000313" key="4">
    <source>
        <dbReference type="EMBL" id="MET6999345.1"/>
    </source>
</evidence>
<dbReference type="InterPro" id="IPR001647">
    <property type="entry name" value="HTH_TetR"/>
</dbReference>
<dbReference type="InterPro" id="IPR050624">
    <property type="entry name" value="HTH-type_Tx_Regulator"/>
</dbReference>
<dbReference type="InterPro" id="IPR009057">
    <property type="entry name" value="Homeodomain-like_sf"/>
</dbReference>
<evidence type="ECO:0000313" key="5">
    <source>
        <dbReference type="Proteomes" id="UP001549749"/>
    </source>
</evidence>
<feature type="DNA-binding region" description="H-T-H motif" evidence="2">
    <location>
        <begin position="24"/>
        <end position="43"/>
    </location>
</feature>
<evidence type="ECO:0000256" key="1">
    <source>
        <dbReference type="ARBA" id="ARBA00023125"/>
    </source>
</evidence>
<organism evidence="4 5">
    <name type="scientific">Chitinophaga defluvii</name>
    <dbReference type="NCBI Taxonomy" id="3163343"/>
    <lineage>
        <taxon>Bacteria</taxon>
        <taxon>Pseudomonadati</taxon>
        <taxon>Bacteroidota</taxon>
        <taxon>Chitinophagia</taxon>
        <taxon>Chitinophagales</taxon>
        <taxon>Chitinophagaceae</taxon>
        <taxon>Chitinophaga</taxon>
    </lineage>
</organism>
<dbReference type="SUPFAM" id="SSF48498">
    <property type="entry name" value="Tetracyclin repressor-like, C-terminal domain"/>
    <property type="match status" value="1"/>
</dbReference>
<comment type="caution">
    <text evidence="4">The sequence shown here is derived from an EMBL/GenBank/DDBJ whole genome shotgun (WGS) entry which is preliminary data.</text>
</comment>
<evidence type="ECO:0000259" key="3">
    <source>
        <dbReference type="PROSITE" id="PS50977"/>
    </source>
</evidence>
<evidence type="ECO:0000256" key="2">
    <source>
        <dbReference type="PROSITE-ProRule" id="PRU00335"/>
    </source>
</evidence>
<keyword evidence="5" id="KW-1185">Reference proteome</keyword>
<dbReference type="PANTHER" id="PTHR43479">
    <property type="entry name" value="ACREF/ENVCD OPERON REPRESSOR-RELATED"/>
    <property type="match status" value="1"/>
</dbReference>
<keyword evidence="1 2" id="KW-0238">DNA-binding</keyword>
<feature type="domain" description="HTH tetR-type" evidence="3">
    <location>
        <begin position="1"/>
        <end position="61"/>
    </location>
</feature>
<dbReference type="Proteomes" id="UP001549749">
    <property type="component" value="Unassembled WGS sequence"/>
</dbReference>
<dbReference type="RefSeq" id="WP_354661912.1">
    <property type="nucleotide sequence ID" value="NZ_JBEXAC010000002.1"/>
</dbReference>
<sequence length="204" mass="23788">MEVKERILDAALKMFRTYGMKSVTMFDIARDCGISKKTVYEHFTDKQGLVKESMQFMLDEQLETYRVCQESAQNAIEELINGLKSIEWLAKTVNPVMLYEVEKYHPETWKAVQEFKQDGVLRNIKENLKRGIAEGLYRNDLKIDIVARMRQLQLESAFDPAQYPADQFNLHEVMYQVSAHYILGIATLKGHKLVNQYLQINETD</sequence>
<dbReference type="PANTHER" id="PTHR43479:SF11">
    <property type="entry name" value="ACREF_ENVCD OPERON REPRESSOR-RELATED"/>
    <property type="match status" value="1"/>
</dbReference>
<dbReference type="SUPFAM" id="SSF46689">
    <property type="entry name" value="Homeodomain-like"/>
    <property type="match status" value="1"/>
</dbReference>
<dbReference type="InterPro" id="IPR036271">
    <property type="entry name" value="Tet_transcr_reg_TetR-rel_C_sf"/>
</dbReference>
<dbReference type="PRINTS" id="PR00455">
    <property type="entry name" value="HTHTETR"/>
</dbReference>